<dbReference type="GO" id="GO:0005164">
    <property type="term" value="F:tumor necrosis factor receptor binding"/>
    <property type="evidence" value="ECO:0007669"/>
    <property type="project" value="InterPro"/>
</dbReference>
<accession>A0A6P8F312</accession>
<dbReference type="GO" id="GO:0016020">
    <property type="term" value="C:membrane"/>
    <property type="evidence" value="ECO:0007669"/>
    <property type="project" value="InterPro"/>
</dbReference>
<dbReference type="InterPro" id="IPR006052">
    <property type="entry name" value="TNF_dom"/>
</dbReference>
<dbReference type="Proteomes" id="UP000515152">
    <property type="component" value="Chromosome 24"/>
</dbReference>
<evidence type="ECO:0000313" key="5">
    <source>
        <dbReference type="RefSeq" id="XP_031418556.1"/>
    </source>
</evidence>
<keyword evidence="2" id="KW-0472">Membrane</keyword>
<dbReference type="RefSeq" id="XP_031418556.1">
    <property type="nucleotide sequence ID" value="XM_031562696.2"/>
</dbReference>
<dbReference type="AlphaFoldDB" id="A0A6P8F312"/>
<keyword evidence="2" id="KW-1133">Transmembrane helix</keyword>
<dbReference type="Pfam" id="PF00229">
    <property type="entry name" value="TNF"/>
    <property type="match status" value="1"/>
</dbReference>
<evidence type="ECO:0000313" key="4">
    <source>
        <dbReference type="Proteomes" id="UP000515152"/>
    </source>
</evidence>
<evidence type="ECO:0000259" key="3">
    <source>
        <dbReference type="Pfam" id="PF00229"/>
    </source>
</evidence>
<organism evidence="4 5">
    <name type="scientific">Clupea harengus</name>
    <name type="common">Atlantic herring</name>
    <dbReference type="NCBI Taxonomy" id="7950"/>
    <lineage>
        <taxon>Eukaryota</taxon>
        <taxon>Metazoa</taxon>
        <taxon>Chordata</taxon>
        <taxon>Craniata</taxon>
        <taxon>Vertebrata</taxon>
        <taxon>Euteleostomi</taxon>
        <taxon>Actinopterygii</taxon>
        <taxon>Neopterygii</taxon>
        <taxon>Teleostei</taxon>
        <taxon>Clupei</taxon>
        <taxon>Clupeiformes</taxon>
        <taxon>Clupeoidei</taxon>
        <taxon>Clupeidae</taxon>
        <taxon>Clupea</taxon>
    </lineage>
</organism>
<dbReference type="Gene3D" id="2.60.120.40">
    <property type="match status" value="1"/>
</dbReference>
<sequence>MSSKDVESLQPTVRHRDKSVYVCLGCLTFALVVISLGGGAMFLFMWRELQSQVASTKSTGSKATHSAPLPDEGTFKSGHVAYVRATNGEVRNQTMKWETIGFGSSSSIGTNYNYSSTQSMLKVLGEGSYYIYMDISFVKTATECKSSSIVEVTLKSDNAEVLPPCVVELDCQVTTPVTNRCWDVVHLKRDSRLSGHMTVRTPNSPNGGFVWKLVSNNSGFGMFFVGS</sequence>
<dbReference type="OrthoDB" id="9899228at2759"/>
<comment type="similarity">
    <text evidence="1">Belongs to the tumor necrosis factor family.</text>
</comment>
<dbReference type="SUPFAM" id="SSF49842">
    <property type="entry name" value="TNF-like"/>
    <property type="match status" value="1"/>
</dbReference>
<proteinExistence type="inferred from homology"/>
<dbReference type="InterPro" id="IPR008983">
    <property type="entry name" value="Tumour_necrosis_fac-like_dom"/>
</dbReference>
<dbReference type="GO" id="GO:0006955">
    <property type="term" value="P:immune response"/>
    <property type="evidence" value="ECO:0007669"/>
    <property type="project" value="InterPro"/>
</dbReference>
<protein>
    <submittedName>
        <fullName evidence="5">Uncharacterized protein LOC116219385</fullName>
    </submittedName>
</protein>
<feature type="domain" description="THD" evidence="3">
    <location>
        <begin position="97"/>
        <end position="176"/>
    </location>
</feature>
<keyword evidence="2" id="KW-0812">Transmembrane</keyword>
<dbReference type="KEGG" id="char:116219385"/>
<evidence type="ECO:0000256" key="2">
    <source>
        <dbReference type="SAM" id="Phobius"/>
    </source>
</evidence>
<reference evidence="5" key="1">
    <citation type="submission" date="2025-08" db="UniProtKB">
        <authorList>
            <consortium name="RefSeq"/>
        </authorList>
    </citation>
    <scope>IDENTIFICATION</scope>
</reference>
<keyword evidence="4" id="KW-1185">Reference proteome</keyword>
<name>A0A6P8F312_CLUHA</name>
<dbReference type="GeneID" id="116219385"/>
<gene>
    <name evidence="5" type="primary">LOC116219385</name>
</gene>
<feature type="transmembrane region" description="Helical" evidence="2">
    <location>
        <begin position="20"/>
        <end position="46"/>
    </location>
</feature>
<evidence type="ECO:0000256" key="1">
    <source>
        <dbReference type="ARBA" id="ARBA00008670"/>
    </source>
</evidence>